<dbReference type="Pfam" id="PF13738">
    <property type="entry name" value="Pyr_redox_3"/>
    <property type="match status" value="1"/>
</dbReference>
<dbReference type="EMBL" id="CP023690">
    <property type="protein sequence ID" value="QEV58334.1"/>
    <property type="molecule type" value="Genomic_DNA"/>
</dbReference>
<keyword evidence="4" id="KW-1185">Reference proteome</keyword>
<dbReference type="SUPFAM" id="SSF51905">
    <property type="entry name" value="FAD/NAD(P)-binding domain"/>
    <property type="match status" value="1"/>
</dbReference>
<dbReference type="RefSeq" id="WP_150509538.1">
    <property type="nucleotide sequence ID" value="NZ_BMSQ01000003.1"/>
</dbReference>
<dbReference type="KEGG" id="sspb:CP982_06095"/>
<dbReference type="InterPro" id="IPR036188">
    <property type="entry name" value="FAD/NAD-bd_sf"/>
</dbReference>
<dbReference type="Proteomes" id="UP000549009">
    <property type="component" value="Unassembled WGS sequence"/>
</dbReference>
<reference evidence="1 4" key="2">
    <citation type="submission" date="2020-08" db="EMBL/GenBank/DDBJ databases">
        <title>Genomic Encyclopedia of Type Strains, Phase III (KMG-III): the genomes of soil and plant-associated and newly described type strains.</title>
        <authorList>
            <person name="Whitman W."/>
        </authorList>
    </citation>
    <scope>NUCLEOTIDE SEQUENCE [LARGE SCALE GENOMIC DNA]</scope>
    <source>
        <strain evidence="1 4">CECT 3146</strain>
    </source>
</reference>
<proteinExistence type="predicted"/>
<dbReference type="PRINTS" id="PR00419">
    <property type="entry name" value="ADXRDTASE"/>
</dbReference>
<gene>
    <name evidence="2" type="ORF">CP982_06095</name>
    <name evidence="1" type="ORF">FHS40_000674</name>
</gene>
<evidence type="ECO:0000313" key="2">
    <source>
        <dbReference type="EMBL" id="QEV58334.1"/>
    </source>
</evidence>
<accession>A0A5P2X3P6</accession>
<organism evidence="2 3">
    <name type="scientific">Streptomyces spectabilis</name>
    <dbReference type="NCBI Taxonomy" id="68270"/>
    <lineage>
        <taxon>Bacteria</taxon>
        <taxon>Bacillati</taxon>
        <taxon>Actinomycetota</taxon>
        <taxon>Actinomycetes</taxon>
        <taxon>Kitasatosporales</taxon>
        <taxon>Streptomycetaceae</taxon>
        <taxon>Streptomyces</taxon>
    </lineage>
</organism>
<reference evidence="2 3" key="1">
    <citation type="submission" date="2017-09" db="EMBL/GenBank/DDBJ databases">
        <authorList>
            <person name="Lee N."/>
            <person name="Cho B.-K."/>
        </authorList>
    </citation>
    <scope>NUCLEOTIDE SEQUENCE [LARGE SCALE GENOMIC DNA]</scope>
    <source>
        <strain evidence="2 3">ATCC 27465</strain>
    </source>
</reference>
<dbReference type="InterPro" id="IPR051209">
    <property type="entry name" value="FAD-bind_Monooxygenase_sf"/>
</dbReference>
<evidence type="ECO:0000313" key="1">
    <source>
        <dbReference type="EMBL" id="MBB5101621.1"/>
    </source>
</evidence>
<dbReference type="EMBL" id="JACHJD010000001">
    <property type="protein sequence ID" value="MBB5101621.1"/>
    <property type="molecule type" value="Genomic_DNA"/>
</dbReference>
<dbReference type="PANTHER" id="PTHR42877:SF4">
    <property type="entry name" value="FAD_NAD(P)-BINDING DOMAIN-CONTAINING PROTEIN-RELATED"/>
    <property type="match status" value="1"/>
</dbReference>
<dbReference type="OrthoDB" id="5168853at2"/>
<dbReference type="Proteomes" id="UP000326505">
    <property type="component" value="Chromosome"/>
</dbReference>
<evidence type="ECO:0000313" key="4">
    <source>
        <dbReference type="Proteomes" id="UP000549009"/>
    </source>
</evidence>
<protein>
    <submittedName>
        <fullName evidence="1">Cation diffusion facilitator CzcD-associated flavoprotein CzcO</fullName>
    </submittedName>
    <submittedName>
        <fullName evidence="2">NAD(P)/FAD-dependent oxidoreductase</fullName>
    </submittedName>
</protein>
<evidence type="ECO:0000313" key="3">
    <source>
        <dbReference type="Proteomes" id="UP000326505"/>
    </source>
</evidence>
<dbReference type="Gene3D" id="3.50.50.60">
    <property type="entry name" value="FAD/NAD(P)-binding domain"/>
    <property type="match status" value="2"/>
</dbReference>
<dbReference type="PANTHER" id="PTHR42877">
    <property type="entry name" value="L-ORNITHINE N(5)-MONOOXYGENASE-RELATED"/>
    <property type="match status" value="1"/>
</dbReference>
<sequence>MTDHVAVIGAGFAGLCMAIRLTRAGVTSFTVYEKAEELGGVWRDNTYPGAGCDVPSHLYSYSFAPREDWSRAYPLQPELLRYLRDCADAHGVRPRIRFGTEIVAASYDEAKKRWELRTATGAVHHARVLVTAVGQLNRPRFPDLPGREDFAGTAFHSARWDHGHDLAGRTVGVIGTGPSAVQFVPRIAPRVRTLRVFQRSANWVMPKWDYRYGPAHQALFRTAPGRLAFRGGWFALCDTVLYSAVRGGRLGKAVEYLCRRQLRTQIADPALRARLTPDFPLGCKRVLISDDYLPALARDNVELITEKLTRITPRGVVTADGTEHALDTLIYGTGFTATEFLAPLTVTGRDGRLLREETWADGAAAFLGMTVPGFPNLFLLYGPNTNLGNNSVVLMIEAQVRYVLDSLAALDREGRGELEVSSRAYDAFQRRVQEALGETVWQAGCDSWYKTETGKITNNWPYRAARYRTLTRRLAR</sequence>
<dbReference type="AlphaFoldDB" id="A0A5P2X3P6"/>
<name>A0A5P2X3P6_STRST</name>